<protein>
    <submittedName>
        <fullName evidence="1">Uncharacterized protein</fullName>
    </submittedName>
</protein>
<keyword evidence="2" id="KW-1185">Reference proteome</keyword>
<dbReference type="AlphaFoldDB" id="A0A284REB0"/>
<dbReference type="Proteomes" id="UP000219338">
    <property type="component" value="Unassembled WGS sequence"/>
</dbReference>
<reference evidence="2" key="1">
    <citation type="journal article" date="2017" name="Nat. Ecol. Evol.">
        <title>Genome expansion and lineage-specific genetic innovations in the forest pathogenic fungi Armillaria.</title>
        <authorList>
            <person name="Sipos G."/>
            <person name="Prasanna A.N."/>
            <person name="Walter M.C."/>
            <person name="O'Connor E."/>
            <person name="Balint B."/>
            <person name="Krizsan K."/>
            <person name="Kiss B."/>
            <person name="Hess J."/>
            <person name="Varga T."/>
            <person name="Slot J."/>
            <person name="Riley R."/>
            <person name="Boka B."/>
            <person name="Rigling D."/>
            <person name="Barry K."/>
            <person name="Lee J."/>
            <person name="Mihaltcheva S."/>
            <person name="LaButti K."/>
            <person name="Lipzen A."/>
            <person name="Waldron R."/>
            <person name="Moloney N.M."/>
            <person name="Sperisen C."/>
            <person name="Kredics L."/>
            <person name="Vagvoelgyi C."/>
            <person name="Patrignani A."/>
            <person name="Fitzpatrick D."/>
            <person name="Nagy I."/>
            <person name="Doyle S."/>
            <person name="Anderson J.B."/>
            <person name="Grigoriev I.V."/>
            <person name="Gueldener U."/>
            <person name="Muensterkoetter M."/>
            <person name="Nagy L.G."/>
        </authorList>
    </citation>
    <scope>NUCLEOTIDE SEQUENCE [LARGE SCALE GENOMIC DNA]</scope>
    <source>
        <strain evidence="2">C18/9</strain>
    </source>
</reference>
<dbReference type="EMBL" id="FUEG01000007">
    <property type="protein sequence ID" value="SJL07064.1"/>
    <property type="molecule type" value="Genomic_DNA"/>
</dbReference>
<sequence>MGNTSSGIARQPLSSQLKSIWKCLRTVFSTPQTRKVSSLPDVTEEDIVYSEVTISAFSETGEAESSIKVPHQRSYTGRKPVIPSSLADTPCATLGIQGVLDQLNTTLGTSHTLDTPSVSSLLEDCIEKKYDLALHMAVFEINRVVPCWINGGWCPPISHAWVYEKDRVDVWTRINGEEWPVPIPKDASLNLIRTPVHDSASRYGPYRDAESWTGVHMVATGGDLPEWAGTAYNAPLPADDVAFEFVDHDDDADEDRFGGPYIKTGLVRKLDAGSAEGRGELVVEDADGMTHTIQILATQQFPIPEGAYTLLANIDRRDEEETEYKYWIVGQSLPDQRFEKLSVFQISDLRERNRLDQLGIVQLGQFCLL</sequence>
<gene>
    <name evidence="1" type="ORF">ARMOST_10407</name>
</gene>
<evidence type="ECO:0000313" key="1">
    <source>
        <dbReference type="EMBL" id="SJL07064.1"/>
    </source>
</evidence>
<organism evidence="1 2">
    <name type="scientific">Armillaria ostoyae</name>
    <name type="common">Armillaria root rot fungus</name>
    <dbReference type="NCBI Taxonomy" id="47428"/>
    <lineage>
        <taxon>Eukaryota</taxon>
        <taxon>Fungi</taxon>
        <taxon>Dikarya</taxon>
        <taxon>Basidiomycota</taxon>
        <taxon>Agaricomycotina</taxon>
        <taxon>Agaricomycetes</taxon>
        <taxon>Agaricomycetidae</taxon>
        <taxon>Agaricales</taxon>
        <taxon>Marasmiineae</taxon>
        <taxon>Physalacriaceae</taxon>
        <taxon>Armillaria</taxon>
    </lineage>
</organism>
<name>A0A284REB0_ARMOS</name>
<dbReference type="OrthoDB" id="10363896at2759"/>
<evidence type="ECO:0000313" key="2">
    <source>
        <dbReference type="Proteomes" id="UP000219338"/>
    </source>
</evidence>
<proteinExistence type="predicted"/>
<accession>A0A284REB0</accession>